<reference evidence="3 4" key="2">
    <citation type="journal article" date="2022" name="Mol. Biol. Evol.">
        <title>Comparative Genomics Reveals Insights into the Divergent Evolution of Astigmatic Mites and Household Pest Adaptations.</title>
        <authorList>
            <person name="Xiong Q."/>
            <person name="Wan A.T."/>
            <person name="Liu X."/>
            <person name="Fung C.S."/>
            <person name="Xiao X."/>
            <person name="Malainual N."/>
            <person name="Hou J."/>
            <person name="Wang L."/>
            <person name="Wang M."/>
            <person name="Yang K.Y."/>
            <person name="Cui Y."/>
            <person name="Leung E.L."/>
            <person name="Nong W."/>
            <person name="Shin S.K."/>
            <person name="Au S.W."/>
            <person name="Jeong K.Y."/>
            <person name="Chew F.T."/>
            <person name="Hui J.H."/>
            <person name="Leung T.F."/>
            <person name="Tungtrongchitr A."/>
            <person name="Zhong N."/>
            <person name="Liu Z."/>
            <person name="Tsui S.K."/>
        </authorList>
    </citation>
    <scope>NUCLEOTIDE SEQUENCE [LARGE SCALE GENOMIC DNA]</scope>
    <source>
        <strain evidence="3">Derp</strain>
    </source>
</reference>
<organism evidence="3 4">
    <name type="scientific">Dermatophagoides pteronyssinus</name>
    <name type="common">European house dust mite</name>
    <dbReference type="NCBI Taxonomy" id="6956"/>
    <lineage>
        <taxon>Eukaryota</taxon>
        <taxon>Metazoa</taxon>
        <taxon>Ecdysozoa</taxon>
        <taxon>Arthropoda</taxon>
        <taxon>Chelicerata</taxon>
        <taxon>Arachnida</taxon>
        <taxon>Acari</taxon>
        <taxon>Acariformes</taxon>
        <taxon>Sarcoptiformes</taxon>
        <taxon>Astigmata</taxon>
        <taxon>Psoroptidia</taxon>
        <taxon>Analgoidea</taxon>
        <taxon>Pyroglyphidae</taxon>
        <taxon>Dermatophagoidinae</taxon>
        <taxon>Dermatophagoides</taxon>
    </lineage>
</organism>
<dbReference type="PROSITE" id="PS51419">
    <property type="entry name" value="RAB"/>
    <property type="match status" value="1"/>
</dbReference>
<dbReference type="EMBL" id="NJHN03000018">
    <property type="protein sequence ID" value="KAH9425368.1"/>
    <property type="molecule type" value="Genomic_DNA"/>
</dbReference>
<keyword evidence="2" id="KW-0547">Nucleotide-binding</keyword>
<reference evidence="3 4" key="1">
    <citation type="journal article" date="2018" name="J. Allergy Clin. Immunol.">
        <title>High-quality assembly of Dermatophagoides pteronyssinus genome and transcriptome reveals a wide range of novel allergens.</title>
        <authorList>
            <person name="Liu X.Y."/>
            <person name="Yang K.Y."/>
            <person name="Wang M.Q."/>
            <person name="Kwok J.S."/>
            <person name="Zeng X."/>
            <person name="Yang Z."/>
            <person name="Xiao X.J."/>
            <person name="Lau C.P."/>
            <person name="Li Y."/>
            <person name="Huang Z.M."/>
            <person name="Ba J.G."/>
            <person name="Yim A.K."/>
            <person name="Ouyang C.Y."/>
            <person name="Ngai S.M."/>
            <person name="Chan T.F."/>
            <person name="Leung E.L."/>
            <person name="Liu L."/>
            <person name="Liu Z.G."/>
            <person name="Tsui S.K."/>
        </authorList>
    </citation>
    <scope>NUCLEOTIDE SEQUENCE [LARGE SCALE GENOMIC DNA]</scope>
    <source>
        <strain evidence="3">Derp</strain>
    </source>
</reference>
<dbReference type="SMART" id="SM00175">
    <property type="entry name" value="RAB"/>
    <property type="match status" value="1"/>
</dbReference>
<dbReference type="Proteomes" id="UP000887458">
    <property type="component" value="Unassembled WGS sequence"/>
</dbReference>
<dbReference type="SUPFAM" id="SSF52540">
    <property type="entry name" value="P-loop containing nucleoside triphosphate hydrolases"/>
    <property type="match status" value="1"/>
</dbReference>
<gene>
    <name evidence="3" type="primary">RAB3B</name>
    <name evidence="3" type="ORF">DERP_005974</name>
</gene>
<keyword evidence="4" id="KW-1185">Reference proteome</keyword>
<dbReference type="PANTHER" id="PTHR47978">
    <property type="match status" value="1"/>
</dbReference>
<proteinExistence type="inferred from homology"/>
<evidence type="ECO:0000313" key="4">
    <source>
        <dbReference type="Proteomes" id="UP000887458"/>
    </source>
</evidence>
<dbReference type="SMART" id="SM00173">
    <property type="entry name" value="RAS"/>
    <property type="match status" value="1"/>
</dbReference>
<comment type="caution">
    <text evidence="3">The sequence shown here is derived from an EMBL/GenBank/DDBJ whole genome shotgun (WGS) entry which is preliminary data.</text>
</comment>
<evidence type="ECO:0000256" key="1">
    <source>
        <dbReference type="ARBA" id="ARBA00006270"/>
    </source>
</evidence>
<dbReference type="NCBIfam" id="TIGR00231">
    <property type="entry name" value="small_GTP"/>
    <property type="match status" value="1"/>
</dbReference>
<sequence length="214" mass="24384">MVPLTVFQQQQQQQQSSLLLTTSNTRIAKTSKTKFLILGAAKVGKTLLLRRMQNINWPFINDTSLYNATIGPDLHRLKCGNIEAIDIGGQQRYMPIAKKYCELFQTFVIVFDLTDMNTFLAAKDWLEFIHTHHLIKPKRIILIGNKIDLENERKISKNLGKNLAMTYDGDYHEISAKMDLTMDKIIDALENNNGNNIVGDNNNSSQNNDKNNSK</sequence>
<accession>A0ABQ8JRY1</accession>
<dbReference type="CDD" id="cd00154">
    <property type="entry name" value="Rab"/>
    <property type="match status" value="1"/>
</dbReference>
<dbReference type="Pfam" id="PF00071">
    <property type="entry name" value="Ras"/>
    <property type="match status" value="1"/>
</dbReference>
<dbReference type="InterPro" id="IPR005225">
    <property type="entry name" value="Small_GTP-bd"/>
</dbReference>
<dbReference type="PRINTS" id="PR00449">
    <property type="entry name" value="RASTRNSFRMNG"/>
</dbReference>
<evidence type="ECO:0000256" key="2">
    <source>
        <dbReference type="ARBA" id="ARBA00022741"/>
    </source>
</evidence>
<dbReference type="InterPro" id="IPR001806">
    <property type="entry name" value="Small_GTPase"/>
</dbReference>
<dbReference type="Gene3D" id="3.40.50.300">
    <property type="entry name" value="P-loop containing nucleotide triphosphate hydrolases"/>
    <property type="match status" value="1"/>
</dbReference>
<protein>
    <submittedName>
        <fullName evidence="3">Peptidyl-cysteine methylation</fullName>
    </submittedName>
</protein>
<comment type="similarity">
    <text evidence="1">Belongs to the small GTPase superfamily. Rab family.</text>
</comment>
<name>A0ABQ8JRY1_DERPT</name>
<dbReference type="InterPro" id="IPR027417">
    <property type="entry name" value="P-loop_NTPase"/>
</dbReference>
<evidence type="ECO:0000313" key="3">
    <source>
        <dbReference type="EMBL" id="KAH9425368.1"/>
    </source>
</evidence>